<dbReference type="RefSeq" id="WP_090271664.1">
    <property type="nucleotide sequence ID" value="NZ_LT629748.1"/>
</dbReference>
<evidence type="ECO:0000256" key="8">
    <source>
        <dbReference type="SAM" id="Phobius"/>
    </source>
</evidence>
<protein>
    <recommendedName>
        <fullName evidence="13">DUF421 domain-containing protein</fullName>
    </recommendedName>
</protein>
<comment type="subcellular location">
    <subcellularLocation>
        <location evidence="1">Cell membrane</location>
        <topology evidence="1">Multi-pass membrane protein</topology>
    </subcellularLocation>
</comment>
<evidence type="ECO:0000256" key="7">
    <source>
        <dbReference type="SAM" id="MobiDB-lite"/>
    </source>
</evidence>
<evidence type="ECO:0000256" key="1">
    <source>
        <dbReference type="ARBA" id="ARBA00004651"/>
    </source>
</evidence>
<dbReference type="Proteomes" id="UP000243426">
    <property type="component" value="Chromosome I"/>
</dbReference>
<feature type="domain" description="YetF-like N-terminal transmembrane" evidence="10">
    <location>
        <begin position="20"/>
        <end position="84"/>
    </location>
</feature>
<name>A0A1H1LH08_9GAMM</name>
<dbReference type="PANTHER" id="PTHR34582:SF6">
    <property type="entry name" value="UPF0702 TRANSMEMBRANE PROTEIN YCAP"/>
    <property type="match status" value="1"/>
</dbReference>
<dbReference type="STRING" id="797277.SAMN05216198_0249"/>
<dbReference type="Pfam" id="PF04239">
    <property type="entry name" value="DUF421"/>
    <property type="match status" value="1"/>
</dbReference>
<evidence type="ECO:0000259" key="10">
    <source>
        <dbReference type="Pfam" id="PF20730"/>
    </source>
</evidence>
<keyword evidence="5 8" id="KW-1133">Transmembrane helix</keyword>
<evidence type="ECO:0008006" key="13">
    <source>
        <dbReference type="Google" id="ProtNLM"/>
    </source>
</evidence>
<keyword evidence="3" id="KW-1003">Cell membrane</keyword>
<keyword evidence="12" id="KW-1185">Reference proteome</keyword>
<evidence type="ECO:0000259" key="9">
    <source>
        <dbReference type="Pfam" id="PF04239"/>
    </source>
</evidence>
<dbReference type="Gene3D" id="3.30.240.20">
    <property type="entry name" value="bsu07140 like domains"/>
    <property type="match status" value="1"/>
</dbReference>
<evidence type="ECO:0000256" key="4">
    <source>
        <dbReference type="ARBA" id="ARBA00022692"/>
    </source>
</evidence>
<dbReference type="GO" id="GO:0005886">
    <property type="term" value="C:plasma membrane"/>
    <property type="evidence" value="ECO:0007669"/>
    <property type="project" value="UniProtKB-SubCell"/>
</dbReference>
<evidence type="ECO:0000256" key="6">
    <source>
        <dbReference type="ARBA" id="ARBA00023136"/>
    </source>
</evidence>
<dbReference type="EMBL" id="LT629748">
    <property type="protein sequence ID" value="SDR73612.1"/>
    <property type="molecule type" value="Genomic_DNA"/>
</dbReference>
<comment type="similarity">
    <text evidence="2">Belongs to the UPF0702 family.</text>
</comment>
<keyword evidence="4 8" id="KW-0812">Transmembrane</keyword>
<feature type="transmembrane region" description="Helical" evidence="8">
    <location>
        <begin position="12"/>
        <end position="30"/>
    </location>
</feature>
<dbReference type="InterPro" id="IPR023090">
    <property type="entry name" value="UPF0702_alpha/beta_dom_sf"/>
</dbReference>
<feature type="domain" description="YetF C-terminal" evidence="9">
    <location>
        <begin position="90"/>
        <end position="165"/>
    </location>
</feature>
<dbReference type="InterPro" id="IPR007353">
    <property type="entry name" value="DUF421"/>
</dbReference>
<gene>
    <name evidence="11" type="ORF">SAMN05216198_0249</name>
</gene>
<evidence type="ECO:0000256" key="3">
    <source>
        <dbReference type="ARBA" id="ARBA00022475"/>
    </source>
</evidence>
<dbReference type="Pfam" id="PF20730">
    <property type="entry name" value="YetF_N"/>
    <property type="match status" value="1"/>
</dbReference>
<accession>A0A1H1LH08</accession>
<dbReference type="PANTHER" id="PTHR34582">
    <property type="entry name" value="UPF0702 TRANSMEMBRANE PROTEIN YCAP"/>
    <property type="match status" value="1"/>
</dbReference>
<feature type="transmembrane region" description="Helical" evidence="8">
    <location>
        <begin position="42"/>
        <end position="61"/>
    </location>
</feature>
<evidence type="ECO:0000313" key="11">
    <source>
        <dbReference type="EMBL" id="SDR73612.1"/>
    </source>
</evidence>
<feature type="region of interest" description="Disordered" evidence="7">
    <location>
        <begin position="163"/>
        <end position="183"/>
    </location>
</feature>
<organism evidence="11 12">
    <name type="scientific">Halopseudomonas litoralis</name>
    <dbReference type="NCBI Taxonomy" id="797277"/>
    <lineage>
        <taxon>Bacteria</taxon>
        <taxon>Pseudomonadati</taxon>
        <taxon>Pseudomonadota</taxon>
        <taxon>Gammaproteobacteria</taxon>
        <taxon>Pseudomonadales</taxon>
        <taxon>Pseudomonadaceae</taxon>
        <taxon>Halopseudomonas</taxon>
    </lineage>
</organism>
<dbReference type="OrthoDB" id="9793799at2"/>
<keyword evidence="6 8" id="KW-0472">Membrane</keyword>
<sequence length="183" mass="19668">MEQLFFSGTQSLFRTLLVGVLAYVTLVVFLRISGKRTLSKMNAFDLVVTVALGSTLATVLLTKDLALADGALAFALLIGLQFIVTWSSVRVRWVRKVVTGEPLMLLHQGALLPSALRRARVTEDEIRAAVRTAGLASLSDVEAVVLETDGSFSVIRQSEGNPSALIGVRDPAGEAQQANRDES</sequence>
<dbReference type="AlphaFoldDB" id="A0A1H1LH08"/>
<evidence type="ECO:0000256" key="2">
    <source>
        <dbReference type="ARBA" id="ARBA00006448"/>
    </source>
</evidence>
<reference evidence="12" key="1">
    <citation type="submission" date="2016-10" db="EMBL/GenBank/DDBJ databases">
        <authorList>
            <person name="Varghese N."/>
            <person name="Submissions S."/>
        </authorList>
    </citation>
    <scope>NUCLEOTIDE SEQUENCE [LARGE SCALE GENOMIC DNA]</scope>
    <source>
        <strain evidence="12">2SM5</strain>
    </source>
</reference>
<evidence type="ECO:0000256" key="5">
    <source>
        <dbReference type="ARBA" id="ARBA00022989"/>
    </source>
</evidence>
<dbReference type="InterPro" id="IPR048454">
    <property type="entry name" value="YetF_N"/>
</dbReference>
<proteinExistence type="inferred from homology"/>
<feature type="transmembrane region" description="Helical" evidence="8">
    <location>
        <begin position="67"/>
        <end position="86"/>
    </location>
</feature>
<evidence type="ECO:0000313" key="12">
    <source>
        <dbReference type="Proteomes" id="UP000243426"/>
    </source>
</evidence>